<dbReference type="Proteomes" id="UP000275078">
    <property type="component" value="Unassembled WGS sequence"/>
</dbReference>
<evidence type="ECO:0000313" key="2">
    <source>
        <dbReference type="EMBL" id="RPA74375.1"/>
    </source>
</evidence>
<feature type="compositionally biased region" description="Polar residues" evidence="1">
    <location>
        <begin position="162"/>
        <end position="172"/>
    </location>
</feature>
<feature type="compositionally biased region" description="Low complexity" evidence="1">
    <location>
        <begin position="146"/>
        <end position="161"/>
    </location>
</feature>
<keyword evidence="3" id="KW-1185">Reference proteome</keyword>
<sequence>MDTTCHYSNSLPWHGGFNTHISNYDGTETSLLNLPGGDTGSSCTTTDSWQSFFYLDTAFDGSQLNANETLQFRDPKLHWQPFIDSTPPYVYDTHPTAQKLCSGSSLLPPILGISPIIFNGWESGCDNDLDSYLNHLTNFPGIASSNSSVSSPSTLHSEPSSQTWTPADSPSIPSTPPNKEHPIIAMDLDYVPVIDTIQKSTDLTPPKRRRGRPRHATPATTREYLCTNLECARSIPGNGFKKGRHDNMRNHLRLVHGKVIPKLEPGRKRGLRSQAE</sequence>
<feature type="region of interest" description="Disordered" evidence="1">
    <location>
        <begin position="146"/>
        <end position="182"/>
    </location>
</feature>
<protein>
    <submittedName>
        <fullName evidence="2">Uncharacterized protein</fullName>
    </submittedName>
</protein>
<proteinExistence type="predicted"/>
<dbReference type="AlphaFoldDB" id="A0A3N4HKJ7"/>
<dbReference type="EMBL" id="ML119792">
    <property type="protein sequence ID" value="RPA74375.1"/>
    <property type="molecule type" value="Genomic_DNA"/>
</dbReference>
<organism evidence="2 3">
    <name type="scientific">Ascobolus immersus RN42</name>
    <dbReference type="NCBI Taxonomy" id="1160509"/>
    <lineage>
        <taxon>Eukaryota</taxon>
        <taxon>Fungi</taxon>
        <taxon>Dikarya</taxon>
        <taxon>Ascomycota</taxon>
        <taxon>Pezizomycotina</taxon>
        <taxon>Pezizomycetes</taxon>
        <taxon>Pezizales</taxon>
        <taxon>Ascobolaceae</taxon>
        <taxon>Ascobolus</taxon>
    </lineage>
</organism>
<evidence type="ECO:0000313" key="3">
    <source>
        <dbReference type="Proteomes" id="UP000275078"/>
    </source>
</evidence>
<evidence type="ECO:0000256" key="1">
    <source>
        <dbReference type="SAM" id="MobiDB-lite"/>
    </source>
</evidence>
<reference evidence="2 3" key="1">
    <citation type="journal article" date="2018" name="Nat. Ecol. Evol.">
        <title>Pezizomycetes genomes reveal the molecular basis of ectomycorrhizal truffle lifestyle.</title>
        <authorList>
            <person name="Murat C."/>
            <person name="Payen T."/>
            <person name="Noel B."/>
            <person name="Kuo A."/>
            <person name="Morin E."/>
            <person name="Chen J."/>
            <person name="Kohler A."/>
            <person name="Krizsan K."/>
            <person name="Balestrini R."/>
            <person name="Da Silva C."/>
            <person name="Montanini B."/>
            <person name="Hainaut M."/>
            <person name="Levati E."/>
            <person name="Barry K.W."/>
            <person name="Belfiori B."/>
            <person name="Cichocki N."/>
            <person name="Clum A."/>
            <person name="Dockter R.B."/>
            <person name="Fauchery L."/>
            <person name="Guy J."/>
            <person name="Iotti M."/>
            <person name="Le Tacon F."/>
            <person name="Lindquist E.A."/>
            <person name="Lipzen A."/>
            <person name="Malagnac F."/>
            <person name="Mello A."/>
            <person name="Molinier V."/>
            <person name="Miyauchi S."/>
            <person name="Poulain J."/>
            <person name="Riccioni C."/>
            <person name="Rubini A."/>
            <person name="Sitrit Y."/>
            <person name="Splivallo R."/>
            <person name="Traeger S."/>
            <person name="Wang M."/>
            <person name="Zifcakova L."/>
            <person name="Wipf D."/>
            <person name="Zambonelli A."/>
            <person name="Paolocci F."/>
            <person name="Nowrousian M."/>
            <person name="Ottonello S."/>
            <person name="Baldrian P."/>
            <person name="Spatafora J.W."/>
            <person name="Henrissat B."/>
            <person name="Nagy L.G."/>
            <person name="Aury J.M."/>
            <person name="Wincker P."/>
            <person name="Grigoriev I.V."/>
            <person name="Bonfante P."/>
            <person name="Martin F.M."/>
        </authorList>
    </citation>
    <scope>NUCLEOTIDE SEQUENCE [LARGE SCALE GENOMIC DNA]</scope>
    <source>
        <strain evidence="2 3">RN42</strain>
    </source>
</reference>
<feature type="compositionally biased region" description="Basic residues" evidence="1">
    <location>
        <begin position="206"/>
        <end position="215"/>
    </location>
</feature>
<accession>A0A3N4HKJ7</accession>
<gene>
    <name evidence="2" type="ORF">BJ508DRAFT_418664</name>
</gene>
<feature type="region of interest" description="Disordered" evidence="1">
    <location>
        <begin position="198"/>
        <end position="221"/>
    </location>
</feature>
<name>A0A3N4HKJ7_ASCIM</name>